<feature type="signal peptide" evidence="1">
    <location>
        <begin position="1"/>
        <end position="17"/>
    </location>
</feature>
<dbReference type="Proteomes" id="UP000193642">
    <property type="component" value="Unassembled WGS sequence"/>
</dbReference>
<evidence type="ECO:0000256" key="1">
    <source>
        <dbReference type="SAM" id="SignalP"/>
    </source>
</evidence>
<gene>
    <name evidence="3" type="ORF">BCR33DRAFT_717667</name>
</gene>
<feature type="domain" description="DOMON" evidence="2">
    <location>
        <begin position="19"/>
        <end position="146"/>
    </location>
</feature>
<protein>
    <recommendedName>
        <fullName evidence="2">DOMON domain-containing protein</fullName>
    </recommendedName>
</protein>
<proteinExistence type="predicted"/>
<name>A0A1Y2C8V3_9FUNG</name>
<organism evidence="3 4">
    <name type="scientific">Rhizoclosmatium globosum</name>
    <dbReference type="NCBI Taxonomy" id="329046"/>
    <lineage>
        <taxon>Eukaryota</taxon>
        <taxon>Fungi</taxon>
        <taxon>Fungi incertae sedis</taxon>
        <taxon>Chytridiomycota</taxon>
        <taxon>Chytridiomycota incertae sedis</taxon>
        <taxon>Chytridiomycetes</taxon>
        <taxon>Chytridiales</taxon>
        <taxon>Chytriomycetaceae</taxon>
        <taxon>Rhizoclosmatium</taxon>
    </lineage>
</organism>
<evidence type="ECO:0000259" key="2">
    <source>
        <dbReference type="PROSITE" id="PS50836"/>
    </source>
</evidence>
<dbReference type="AlphaFoldDB" id="A0A1Y2C8V3"/>
<sequence length="196" mass="19563">MVHYPALLVAAAVSVSALSDPSGKFTFTATTSASGIATVCVSGKVPQDSWIGLGITATPGAMAGADLNILTTGLSYLHGKGMIMDQLSFGQDAASTAQPFAVLNSAKSSYTGGVLTGCFDRAVKAPSDSTFKDLVAGTQDLIFASGSTVSGTPQKHSISGSVSANLFAAAVPATTTKSSAESFISLVGVFVAALMA</sequence>
<evidence type="ECO:0000313" key="3">
    <source>
        <dbReference type="EMBL" id="ORY43462.1"/>
    </source>
</evidence>
<comment type="caution">
    <text evidence="3">The sequence shown here is derived from an EMBL/GenBank/DDBJ whole genome shotgun (WGS) entry which is preliminary data.</text>
</comment>
<keyword evidence="1" id="KW-0732">Signal</keyword>
<accession>A0A1Y2C8V3</accession>
<reference evidence="3 4" key="1">
    <citation type="submission" date="2016-07" db="EMBL/GenBank/DDBJ databases">
        <title>Pervasive Adenine N6-methylation of Active Genes in Fungi.</title>
        <authorList>
            <consortium name="DOE Joint Genome Institute"/>
            <person name="Mondo S.J."/>
            <person name="Dannebaum R.O."/>
            <person name="Kuo R.C."/>
            <person name="Labutti K."/>
            <person name="Haridas S."/>
            <person name="Kuo A."/>
            <person name="Salamov A."/>
            <person name="Ahrendt S.R."/>
            <person name="Lipzen A."/>
            <person name="Sullivan W."/>
            <person name="Andreopoulos W.B."/>
            <person name="Clum A."/>
            <person name="Lindquist E."/>
            <person name="Daum C."/>
            <person name="Ramamoorthy G.K."/>
            <person name="Gryganskyi A."/>
            <person name="Culley D."/>
            <person name="Magnuson J.K."/>
            <person name="James T.Y."/>
            <person name="O'Malley M.A."/>
            <person name="Stajich J.E."/>
            <person name="Spatafora J.W."/>
            <person name="Visel A."/>
            <person name="Grigoriev I.V."/>
        </authorList>
    </citation>
    <scope>NUCLEOTIDE SEQUENCE [LARGE SCALE GENOMIC DNA]</scope>
    <source>
        <strain evidence="3 4">JEL800</strain>
    </source>
</reference>
<evidence type="ECO:0000313" key="4">
    <source>
        <dbReference type="Proteomes" id="UP000193642"/>
    </source>
</evidence>
<dbReference type="EMBL" id="MCGO01000025">
    <property type="protein sequence ID" value="ORY43462.1"/>
    <property type="molecule type" value="Genomic_DNA"/>
</dbReference>
<dbReference type="InterPro" id="IPR005018">
    <property type="entry name" value="DOMON_domain"/>
</dbReference>
<dbReference type="PROSITE" id="PS50836">
    <property type="entry name" value="DOMON"/>
    <property type="match status" value="1"/>
</dbReference>
<keyword evidence="4" id="KW-1185">Reference proteome</keyword>
<dbReference type="OrthoDB" id="2158493at2759"/>
<feature type="chain" id="PRO_5012553520" description="DOMON domain-containing protein" evidence="1">
    <location>
        <begin position="18"/>
        <end position="196"/>
    </location>
</feature>